<feature type="chain" id="PRO_5013040467" description="SGNH hydrolase-type esterase N-terminal domain-containing protein" evidence="1">
    <location>
        <begin position="22"/>
        <end position="160"/>
    </location>
</feature>
<protein>
    <recommendedName>
        <fullName evidence="2">SGNH hydrolase-type esterase N-terminal domain-containing protein</fullName>
    </recommendedName>
</protein>
<accession>A0A1J4L1S3</accession>
<dbReference type="VEuPathDB" id="TrichDB:TRFO_41043"/>
<dbReference type="GeneID" id="94848259"/>
<organism evidence="3 4">
    <name type="scientific">Tritrichomonas foetus</name>
    <dbReference type="NCBI Taxonomy" id="1144522"/>
    <lineage>
        <taxon>Eukaryota</taxon>
        <taxon>Metamonada</taxon>
        <taxon>Parabasalia</taxon>
        <taxon>Tritrichomonadida</taxon>
        <taxon>Tritrichomonadidae</taxon>
        <taxon>Tritrichomonas</taxon>
    </lineage>
</organism>
<dbReference type="Gene3D" id="2.60.120.260">
    <property type="entry name" value="Galactose-binding domain-like"/>
    <property type="match status" value="1"/>
</dbReference>
<evidence type="ECO:0000256" key="1">
    <source>
        <dbReference type="SAM" id="SignalP"/>
    </source>
</evidence>
<comment type="caution">
    <text evidence="3">The sequence shown here is derived from an EMBL/GenBank/DDBJ whole genome shotgun (WGS) entry which is preliminary data.</text>
</comment>
<dbReference type="Pfam" id="PF14607">
    <property type="entry name" value="GxDLY"/>
    <property type="match status" value="1"/>
</dbReference>
<proteinExistence type="predicted"/>
<reference evidence="3" key="1">
    <citation type="submission" date="2016-10" db="EMBL/GenBank/DDBJ databases">
        <authorList>
            <person name="Benchimol M."/>
            <person name="Almeida L.G."/>
            <person name="Vasconcelos A.T."/>
            <person name="Perreira-Neves A."/>
            <person name="Rosa I.A."/>
            <person name="Tasca T."/>
            <person name="Bogo M.R."/>
            <person name="de Souza W."/>
        </authorList>
    </citation>
    <scope>NUCLEOTIDE SEQUENCE [LARGE SCALE GENOMIC DNA]</scope>
    <source>
        <strain evidence="3">K</strain>
    </source>
</reference>
<evidence type="ECO:0000259" key="2">
    <source>
        <dbReference type="Pfam" id="PF14607"/>
    </source>
</evidence>
<keyword evidence="4" id="KW-1185">Reference proteome</keyword>
<dbReference type="AlphaFoldDB" id="A0A1J4L1S3"/>
<gene>
    <name evidence="3" type="ORF">TRFO_41043</name>
</gene>
<feature type="signal peptide" evidence="1">
    <location>
        <begin position="1"/>
        <end position="21"/>
    </location>
</feature>
<dbReference type="InterPro" id="IPR032740">
    <property type="entry name" value="GxDLY"/>
</dbReference>
<sequence>MIFFFQILFVSSAFHDPFAAGFPVLQNQGWIHLLNKSLQRLPPYAESRVRSAVWQSSLCPTGIAMHFRSNATSFAIVGTLVGQIVYPNIPQTGAAGVELYARHTDGKWYSCFDRCYYGAEVKCNYENLLPATREYRMYVSSLVQVKDFKFAASGTNYFLE</sequence>
<evidence type="ECO:0000313" key="4">
    <source>
        <dbReference type="Proteomes" id="UP000179807"/>
    </source>
</evidence>
<name>A0A1J4L1S3_9EUKA</name>
<dbReference type="Proteomes" id="UP000179807">
    <property type="component" value="Unassembled WGS sequence"/>
</dbReference>
<dbReference type="EMBL" id="MLAK01000007">
    <property type="protein sequence ID" value="OHT17387.1"/>
    <property type="molecule type" value="Genomic_DNA"/>
</dbReference>
<dbReference type="RefSeq" id="XP_068370523.1">
    <property type="nucleotide sequence ID" value="XM_068513555.1"/>
</dbReference>
<feature type="domain" description="SGNH hydrolase-type esterase N-terminal" evidence="2">
    <location>
        <begin position="14"/>
        <end position="141"/>
    </location>
</feature>
<keyword evidence="1" id="KW-0732">Signal</keyword>
<evidence type="ECO:0000313" key="3">
    <source>
        <dbReference type="EMBL" id="OHT17387.1"/>
    </source>
</evidence>